<evidence type="ECO:0000256" key="2">
    <source>
        <dbReference type="ARBA" id="ARBA00023125"/>
    </source>
</evidence>
<dbReference type="InterPro" id="IPR000281">
    <property type="entry name" value="HTH_RpiR"/>
</dbReference>
<dbReference type="InterPro" id="IPR036388">
    <property type="entry name" value="WH-like_DNA-bd_sf"/>
</dbReference>
<gene>
    <name evidence="6" type="ORF">GGQ66_004289</name>
</gene>
<dbReference type="EMBL" id="JACIDU010000027">
    <property type="protein sequence ID" value="MBB4105701.1"/>
    <property type="molecule type" value="Genomic_DNA"/>
</dbReference>
<reference evidence="6 7" key="1">
    <citation type="submission" date="2020-08" db="EMBL/GenBank/DDBJ databases">
        <title>Genomic Encyclopedia of Type Strains, Phase IV (KMG-IV): sequencing the most valuable type-strain genomes for metagenomic binning, comparative biology and taxonomic classification.</title>
        <authorList>
            <person name="Goeker M."/>
        </authorList>
    </citation>
    <scope>NUCLEOTIDE SEQUENCE [LARGE SCALE GENOMIC DNA]</scope>
    <source>
        <strain evidence="6 7">DSM 26385</strain>
    </source>
</reference>
<evidence type="ECO:0000313" key="7">
    <source>
        <dbReference type="Proteomes" id="UP000584824"/>
    </source>
</evidence>
<dbReference type="InterPro" id="IPR001347">
    <property type="entry name" value="SIS_dom"/>
</dbReference>
<evidence type="ECO:0000259" key="5">
    <source>
        <dbReference type="PROSITE" id="PS51071"/>
    </source>
</evidence>
<dbReference type="AlphaFoldDB" id="A0A7W6K5S5"/>
<dbReference type="GO" id="GO:0003700">
    <property type="term" value="F:DNA-binding transcription factor activity"/>
    <property type="evidence" value="ECO:0007669"/>
    <property type="project" value="InterPro"/>
</dbReference>
<feature type="region of interest" description="Disordered" evidence="4">
    <location>
        <begin position="285"/>
        <end position="310"/>
    </location>
</feature>
<dbReference type="PANTHER" id="PTHR30514:SF18">
    <property type="entry name" value="RPIR-FAMILY TRANSCRIPTIONAL REGULATOR"/>
    <property type="match status" value="1"/>
</dbReference>
<dbReference type="GO" id="GO:0097367">
    <property type="term" value="F:carbohydrate derivative binding"/>
    <property type="evidence" value="ECO:0007669"/>
    <property type="project" value="InterPro"/>
</dbReference>
<evidence type="ECO:0000256" key="1">
    <source>
        <dbReference type="ARBA" id="ARBA00023015"/>
    </source>
</evidence>
<dbReference type="Proteomes" id="UP000584824">
    <property type="component" value="Unassembled WGS sequence"/>
</dbReference>
<dbReference type="SUPFAM" id="SSF46689">
    <property type="entry name" value="Homeodomain-like"/>
    <property type="match status" value="1"/>
</dbReference>
<dbReference type="InterPro" id="IPR035472">
    <property type="entry name" value="RpiR-like_SIS"/>
</dbReference>
<dbReference type="Pfam" id="PF01380">
    <property type="entry name" value="SIS"/>
    <property type="match status" value="1"/>
</dbReference>
<dbReference type="InterPro" id="IPR046348">
    <property type="entry name" value="SIS_dom_sf"/>
</dbReference>
<dbReference type="PROSITE" id="PS51071">
    <property type="entry name" value="HTH_RPIR"/>
    <property type="match status" value="1"/>
</dbReference>
<evidence type="ECO:0000313" key="6">
    <source>
        <dbReference type="EMBL" id="MBB4105701.1"/>
    </source>
</evidence>
<comment type="caution">
    <text evidence="6">The sequence shown here is derived from an EMBL/GenBank/DDBJ whole genome shotgun (WGS) entry which is preliminary data.</text>
</comment>
<dbReference type="InterPro" id="IPR047640">
    <property type="entry name" value="RpiR-like"/>
</dbReference>
<dbReference type="GO" id="GO:0003677">
    <property type="term" value="F:DNA binding"/>
    <property type="evidence" value="ECO:0007669"/>
    <property type="project" value="UniProtKB-KW"/>
</dbReference>
<dbReference type="PANTHER" id="PTHR30514">
    <property type="entry name" value="GLUCOKINASE"/>
    <property type="match status" value="1"/>
</dbReference>
<dbReference type="Gene3D" id="3.40.50.10490">
    <property type="entry name" value="Glucose-6-phosphate isomerase like protein, domain 1"/>
    <property type="match status" value="1"/>
</dbReference>
<keyword evidence="2 6" id="KW-0238">DNA-binding</keyword>
<dbReference type="InterPro" id="IPR009057">
    <property type="entry name" value="Homeodomain-like_sf"/>
</dbReference>
<dbReference type="SUPFAM" id="SSF53697">
    <property type="entry name" value="SIS domain"/>
    <property type="match status" value="1"/>
</dbReference>
<keyword evidence="7" id="KW-1185">Reference proteome</keyword>
<dbReference type="RefSeq" id="WP_183795415.1">
    <property type="nucleotide sequence ID" value="NZ_JACIDU010000027.1"/>
</dbReference>
<name>A0A7W6K5S5_9HYPH</name>
<keyword evidence="1" id="KW-0805">Transcription regulation</keyword>
<accession>A0A7W6K5S5</accession>
<organism evidence="6 7">
    <name type="scientific">Allorhizobium borbori</name>
    <dbReference type="NCBI Taxonomy" id="485907"/>
    <lineage>
        <taxon>Bacteria</taxon>
        <taxon>Pseudomonadati</taxon>
        <taxon>Pseudomonadota</taxon>
        <taxon>Alphaproteobacteria</taxon>
        <taxon>Hyphomicrobiales</taxon>
        <taxon>Rhizobiaceae</taxon>
        <taxon>Rhizobium/Agrobacterium group</taxon>
        <taxon>Allorhizobium</taxon>
    </lineage>
</organism>
<dbReference type="Pfam" id="PF01418">
    <property type="entry name" value="HTH_6"/>
    <property type="match status" value="1"/>
</dbReference>
<feature type="domain" description="HTH rpiR-type" evidence="5">
    <location>
        <begin position="4"/>
        <end position="80"/>
    </location>
</feature>
<dbReference type="GO" id="GO:1901135">
    <property type="term" value="P:carbohydrate derivative metabolic process"/>
    <property type="evidence" value="ECO:0007669"/>
    <property type="project" value="InterPro"/>
</dbReference>
<dbReference type="Gene3D" id="1.10.10.10">
    <property type="entry name" value="Winged helix-like DNA-binding domain superfamily/Winged helix DNA-binding domain"/>
    <property type="match status" value="1"/>
</dbReference>
<dbReference type="CDD" id="cd05013">
    <property type="entry name" value="SIS_RpiR"/>
    <property type="match status" value="1"/>
</dbReference>
<proteinExistence type="predicted"/>
<evidence type="ECO:0000256" key="4">
    <source>
        <dbReference type="SAM" id="MobiDB-lite"/>
    </source>
</evidence>
<keyword evidence="3" id="KW-0804">Transcription</keyword>
<protein>
    <submittedName>
        <fullName evidence="6">DNA-binding MurR/RpiR family transcriptional regulator</fullName>
    </submittedName>
</protein>
<sequence length="310" mass="33949">MVQPTIRDMLIDARPGMTQAEERITAVLLTEYPSAGLGSASALARRAGVSDPTVLRLVAKLGFQGFGEFQKQLLNEIEARLHSPLLMMEAKRPLSGSQSAAERYLASVSDALARMAAPGDDALFEKASKLIMEAKGKVYLLGGRFSRHLAGMLAGYLSQLRKDVTDLGEVNARSIDALVDFGRNDVLIVFDYRRYQNDTIRYGHQVLAQGGRLVLFTDPWKSPLAEKAEVVFTCSLEAESPFDTMAPALAQLEALTAQLLAGIGRSARARIERLEAIRSDNAVTIDREGDEPLPFRDFPGPKSKNEENEP</sequence>
<evidence type="ECO:0000256" key="3">
    <source>
        <dbReference type="ARBA" id="ARBA00023163"/>
    </source>
</evidence>